<evidence type="ECO:0000313" key="3">
    <source>
        <dbReference type="EMBL" id="ADI74186.1"/>
    </source>
</evidence>
<dbReference type="InterPro" id="IPR012341">
    <property type="entry name" value="6hp_glycosidase-like_sf"/>
</dbReference>
<dbReference type="HOGENOM" id="CLU_028187_0_0_2"/>
<dbReference type="SUPFAM" id="SSF48208">
    <property type="entry name" value="Six-hairpin glycosidases"/>
    <property type="match status" value="1"/>
</dbReference>
<dbReference type="GO" id="GO:0004553">
    <property type="term" value="F:hydrolase activity, hydrolyzing O-glycosyl compounds"/>
    <property type="evidence" value="ECO:0007669"/>
    <property type="project" value="TreeGrafter"/>
</dbReference>
<dbReference type="InterPro" id="IPR011613">
    <property type="entry name" value="GH15-like"/>
</dbReference>
<dbReference type="RefSeq" id="WP_013194752.1">
    <property type="nucleotide sequence ID" value="NC_014253.1"/>
</dbReference>
<dbReference type="GeneID" id="9346960"/>
<reference evidence="3 4" key="1">
    <citation type="submission" date="2010-06" db="EMBL/GenBank/DDBJ databases">
        <title>Complete sequence chromosome of Methanohalobium evestigatum Z-7303.</title>
        <authorList>
            <consortium name="US DOE Joint Genome Institute"/>
            <person name="Lucas S."/>
            <person name="Copeland A."/>
            <person name="Lapidus A."/>
            <person name="Cheng J.-F."/>
            <person name="Bruce D."/>
            <person name="Goodwin L."/>
            <person name="Pitluck S."/>
            <person name="Saunders E."/>
            <person name="Detter J.C."/>
            <person name="Han C."/>
            <person name="Tapia R."/>
            <person name="Land M."/>
            <person name="Hauser L."/>
            <person name="Kyrpides N."/>
            <person name="Mikhailova N."/>
            <person name="Sieprawska-Lupa M."/>
            <person name="Whitman W.B."/>
            <person name="Anderson I."/>
            <person name="Woyke T."/>
        </authorList>
    </citation>
    <scope>NUCLEOTIDE SEQUENCE [LARGE SCALE GENOMIC DNA]</scope>
    <source>
        <strain evidence="4">ATCC BAA-1072 / DSM 3721 / NBRC 107634 / OCM 161 / Z-7303</strain>
    </source>
</reference>
<accession>D7E9B4</accession>
<dbReference type="STRING" id="644295.Metev_1327"/>
<gene>
    <name evidence="3" type="ordered locus">Metev_1327</name>
</gene>
<sequence>MIKQPNVILGNKHLLVTIGSKGEIFGFFYPRKDYAQNVEESVACIHDGERLMWTNSGEWTANQDYIKDTDIVSTKLFHESGLAISILDFIHPEAPFLIRKYRIYSDEDFHGKFFYYLNLNTGEMEKKNSAFCDPEEKIFVQYWRDFHIGLVGLPGFDDWQVGKMMDTIWWMNAKYDMEDGILQKNREDIGKLNSALGWELDVNADDPAEITLLIGASKRRTQIYKRMHEIYPHSIDDMYEKTKNNCFTWLSGKRELNLSGLSINDKTREQLLDTYNRSLLTLNLLNDSKHGSFVAAPEFDSNFEMCGGYGFCWNRDASEVATSLLNSGYYEYCEHFLKWCKKTQFSDGSWFQRYWIDGNIAPAWCNFSDSTQIDETGSTLQLANLYYQSIGGIRKADFLYQIWVTVLHGAEYLMKRSSEGLHDPCIDLWETYKGVFSYTNASIYAGLLSAAHLAEEYNELGLAKRWSERAEQVKRNTLDKLWLDEGYFAKGIIDNNLDTTVDVSILGTFVPFNMLNPKNPDEKQMIDSMIAKVEEKLALNVNEYYGIKRYENDNYIGGNPWIVATLWLSKSILTLATSINKKTEQQQLIDKALEYIKWSIRGTTSAGLLPEQVDKYTGNPAWVIPLGWSCSLMIDNLQLLDFLSKSMKD</sequence>
<dbReference type="CAZy" id="GH15">
    <property type="family name" value="Glycoside Hydrolase Family 15"/>
</dbReference>
<dbReference type="OrthoDB" id="36362at2157"/>
<proteinExistence type="inferred from homology"/>
<dbReference type="Gene3D" id="1.50.10.10">
    <property type="match status" value="1"/>
</dbReference>
<dbReference type="Pfam" id="PF00723">
    <property type="entry name" value="Glyco_hydro_15"/>
    <property type="match status" value="1"/>
</dbReference>
<evidence type="ECO:0000256" key="1">
    <source>
        <dbReference type="ARBA" id="ARBA00006188"/>
    </source>
</evidence>
<evidence type="ECO:0000313" key="4">
    <source>
        <dbReference type="Proteomes" id="UP000000391"/>
    </source>
</evidence>
<organism evidence="3 4">
    <name type="scientific">Methanohalobium evestigatum (strain ATCC BAA-1072 / DSM 3721 / NBRC 107634 / OCM 161 / Z-7303)</name>
    <dbReference type="NCBI Taxonomy" id="644295"/>
    <lineage>
        <taxon>Archaea</taxon>
        <taxon>Methanobacteriati</taxon>
        <taxon>Methanobacteriota</taxon>
        <taxon>Stenosarchaea group</taxon>
        <taxon>Methanomicrobia</taxon>
        <taxon>Methanosarcinales</taxon>
        <taxon>Methanosarcinaceae</taxon>
        <taxon>Methanohalobium</taxon>
    </lineage>
</organism>
<dbReference type="Proteomes" id="UP000000391">
    <property type="component" value="Chromosome"/>
</dbReference>
<dbReference type="EMBL" id="CP002069">
    <property type="protein sequence ID" value="ADI74186.1"/>
    <property type="molecule type" value="Genomic_DNA"/>
</dbReference>
<dbReference type="PANTHER" id="PTHR31616">
    <property type="entry name" value="TREHALASE"/>
    <property type="match status" value="1"/>
</dbReference>
<dbReference type="InterPro" id="IPR008928">
    <property type="entry name" value="6-hairpin_glycosidase_sf"/>
</dbReference>
<dbReference type="KEGG" id="mev:Metev_1327"/>
<protein>
    <submittedName>
        <fullName evidence="3">Glycoside hydrolase 15-related protein</fullName>
    </submittedName>
</protein>
<dbReference type="AlphaFoldDB" id="D7E9B4"/>
<comment type="similarity">
    <text evidence="1">Belongs to the glycosyl hydrolase 15 family.</text>
</comment>
<keyword evidence="3" id="KW-0378">Hydrolase</keyword>
<evidence type="ECO:0000259" key="2">
    <source>
        <dbReference type="Pfam" id="PF00723"/>
    </source>
</evidence>
<dbReference type="PANTHER" id="PTHR31616:SF0">
    <property type="entry name" value="GLUCAN 1,4-ALPHA-GLUCOSIDASE"/>
    <property type="match status" value="1"/>
</dbReference>
<name>D7E9B4_METEZ</name>
<feature type="domain" description="GH15-like" evidence="2">
    <location>
        <begin position="371"/>
        <end position="634"/>
    </location>
</feature>
<dbReference type="GO" id="GO:0005975">
    <property type="term" value="P:carbohydrate metabolic process"/>
    <property type="evidence" value="ECO:0007669"/>
    <property type="project" value="InterPro"/>
</dbReference>
<keyword evidence="4" id="KW-1185">Reference proteome</keyword>